<feature type="compositionally biased region" description="Polar residues" evidence="1">
    <location>
        <begin position="316"/>
        <end position="331"/>
    </location>
</feature>
<evidence type="ECO:0000313" key="3">
    <source>
        <dbReference type="Proteomes" id="UP001162480"/>
    </source>
</evidence>
<dbReference type="Proteomes" id="UP001162480">
    <property type="component" value="Chromosome 14"/>
</dbReference>
<name>A0AA36FC28_OCTVU</name>
<feature type="compositionally biased region" description="Basic and acidic residues" evidence="1">
    <location>
        <begin position="299"/>
        <end position="313"/>
    </location>
</feature>
<feature type="region of interest" description="Disordered" evidence="1">
    <location>
        <begin position="296"/>
        <end position="338"/>
    </location>
</feature>
<proteinExistence type="predicted"/>
<gene>
    <name evidence="2" type="ORF">OCTVUL_1B011738</name>
</gene>
<accession>A0AA36FC28</accession>
<dbReference type="SUPFAM" id="SSF56219">
    <property type="entry name" value="DNase I-like"/>
    <property type="match status" value="1"/>
</dbReference>
<evidence type="ECO:0000313" key="2">
    <source>
        <dbReference type="EMBL" id="CAI9733581.1"/>
    </source>
</evidence>
<sequence length="338" mass="38172">MANNLNRCKLNIRGVVEHRIVHEEDLTFIEQLESCTLITTNARRRINGAAAGSVINGLAEKALAKVMLVNDRIVTATFNGNPSTTVVNNYAPMVGSKDAEEHYKAMTNVINEITKHHVNIECSDFNAYLGEDAVPYTFHTETNNNGQLLLDHVVECNLCITRTLFKEKKGKQWMFISDMNGNKSQTDYILVNKKWKNSVHNVEPYNSFSSLGGNHHLVTARQHLSLCTSKTPATRNATIGLHCEIQNFNSFMWLQCLTELLNYPTTGILLQSKYGKFVQSNEEAATKLIPIKKRMKQRKLADDPRVEKAHSEVQEAFSNYQKAANNDTKQTSQRKKSL</sequence>
<reference evidence="2" key="1">
    <citation type="submission" date="2023-08" db="EMBL/GenBank/DDBJ databases">
        <authorList>
            <person name="Alioto T."/>
            <person name="Alioto T."/>
            <person name="Gomez Garrido J."/>
        </authorList>
    </citation>
    <scope>NUCLEOTIDE SEQUENCE</scope>
</reference>
<dbReference type="Gene3D" id="3.60.10.10">
    <property type="entry name" value="Endonuclease/exonuclease/phosphatase"/>
    <property type="match status" value="1"/>
</dbReference>
<dbReference type="EMBL" id="OX597827">
    <property type="protein sequence ID" value="CAI9733581.1"/>
    <property type="molecule type" value="Genomic_DNA"/>
</dbReference>
<protein>
    <recommendedName>
        <fullName evidence="4">Craniofacial development protein 2-like</fullName>
    </recommendedName>
</protein>
<dbReference type="InterPro" id="IPR036691">
    <property type="entry name" value="Endo/exonu/phosph_ase_sf"/>
</dbReference>
<evidence type="ECO:0008006" key="4">
    <source>
        <dbReference type="Google" id="ProtNLM"/>
    </source>
</evidence>
<keyword evidence="3" id="KW-1185">Reference proteome</keyword>
<organism evidence="2 3">
    <name type="scientific">Octopus vulgaris</name>
    <name type="common">Common octopus</name>
    <dbReference type="NCBI Taxonomy" id="6645"/>
    <lineage>
        <taxon>Eukaryota</taxon>
        <taxon>Metazoa</taxon>
        <taxon>Spiralia</taxon>
        <taxon>Lophotrochozoa</taxon>
        <taxon>Mollusca</taxon>
        <taxon>Cephalopoda</taxon>
        <taxon>Coleoidea</taxon>
        <taxon>Octopodiformes</taxon>
        <taxon>Octopoda</taxon>
        <taxon>Incirrata</taxon>
        <taxon>Octopodidae</taxon>
        <taxon>Octopus</taxon>
    </lineage>
</organism>
<evidence type="ECO:0000256" key="1">
    <source>
        <dbReference type="SAM" id="MobiDB-lite"/>
    </source>
</evidence>
<dbReference type="AlphaFoldDB" id="A0AA36FC28"/>